<protein>
    <submittedName>
        <fullName evidence="1">Uncharacterized protein</fullName>
    </submittedName>
</protein>
<gene>
    <name evidence="1" type="ORF">L3X38_039480</name>
</gene>
<evidence type="ECO:0000313" key="2">
    <source>
        <dbReference type="Proteomes" id="UP001054821"/>
    </source>
</evidence>
<organism evidence="1 2">
    <name type="scientific">Prunus dulcis</name>
    <name type="common">Almond</name>
    <name type="synonym">Amygdalus dulcis</name>
    <dbReference type="NCBI Taxonomy" id="3755"/>
    <lineage>
        <taxon>Eukaryota</taxon>
        <taxon>Viridiplantae</taxon>
        <taxon>Streptophyta</taxon>
        <taxon>Embryophyta</taxon>
        <taxon>Tracheophyta</taxon>
        <taxon>Spermatophyta</taxon>
        <taxon>Magnoliopsida</taxon>
        <taxon>eudicotyledons</taxon>
        <taxon>Gunneridae</taxon>
        <taxon>Pentapetalae</taxon>
        <taxon>rosids</taxon>
        <taxon>fabids</taxon>
        <taxon>Rosales</taxon>
        <taxon>Rosaceae</taxon>
        <taxon>Amygdaloideae</taxon>
        <taxon>Amygdaleae</taxon>
        <taxon>Prunus</taxon>
    </lineage>
</organism>
<dbReference type="PROSITE" id="PS51257">
    <property type="entry name" value="PROKAR_LIPOPROTEIN"/>
    <property type="match status" value="1"/>
</dbReference>
<reference evidence="1 2" key="1">
    <citation type="journal article" date="2022" name="G3 (Bethesda)">
        <title>Whole-genome sequence and methylome profiling of the almond [Prunus dulcis (Mill.) D.A. Webb] cultivar 'Nonpareil'.</title>
        <authorList>
            <person name="D'Amico-Willman K.M."/>
            <person name="Ouma W.Z."/>
            <person name="Meulia T."/>
            <person name="Sideli G.M."/>
            <person name="Gradziel T.M."/>
            <person name="Fresnedo-Ramirez J."/>
        </authorList>
    </citation>
    <scope>NUCLEOTIDE SEQUENCE [LARGE SCALE GENOMIC DNA]</scope>
    <source>
        <strain evidence="1">Clone GOH B32 T37-40</strain>
    </source>
</reference>
<keyword evidence="2" id="KW-1185">Reference proteome</keyword>
<dbReference type="Proteomes" id="UP001054821">
    <property type="component" value="Chromosome 7"/>
</dbReference>
<dbReference type="EMBL" id="JAJFAZ020000007">
    <property type="protein sequence ID" value="KAI5319772.1"/>
    <property type="molecule type" value="Genomic_DNA"/>
</dbReference>
<name>A0AAD4V9C8_PRUDU</name>
<dbReference type="AlphaFoldDB" id="A0AAD4V9C8"/>
<comment type="caution">
    <text evidence="1">The sequence shown here is derived from an EMBL/GenBank/DDBJ whole genome shotgun (WGS) entry which is preliminary data.</text>
</comment>
<accession>A0AAD4V9C8</accession>
<proteinExistence type="predicted"/>
<sequence length="91" mass="10455">MGKCVFVSTPLNPSSSGVACALKGKEKRSFFFFFFYFRQKNTAASSSRRRRRTLNCTLNCSKAPKPEDLQWKCVFVSENPVIFTEISIFRL</sequence>
<evidence type="ECO:0000313" key="1">
    <source>
        <dbReference type="EMBL" id="KAI5319772.1"/>
    </source>
</evidence>